<organism evidence="9 10">
    <name type="scientific">Aspergillus calidoustus</name>
    <dbReference type="NCBI Taxonomy" id="454130"/>
    <lineage>
        <taxon>Eukaryota</taxon>
        <taxon>Fungi</taxon>
        <taxon>Dikarya</taxon>
        <taxon>Ascomycota</taxon>
        <taxon>Pezizomycotina</taxon>
        <taxon>Eurotiomycetes</taxon>
        <taxon>Eurotiomycetidae</taxon>
        <taxon>Eurotiales</taxon>
        <taxon>Aspergillaceae</taxon>
        <taxon>Aspergillus</taxon>
        <taxon>Aspergillus subgen. Nidulantes</taxon>
    </lineage>
</organism>
<evidence type="ECO:0000256" key="4">
    <source>
        <dbReference type="ARBA" id="ARBA00023015"/>
    </source>
</evidence>
<evidence type="ECO:0000256" key="7">
    <source>
        <dbReference type="SAM" id="MobiDB-lite"/>
    </source>
</evidence>
<evidence type="ECO:0000256" key="1">
    <source>
        <dbReference type="ARBA" id="ARBA00004123"/>
    </source>
</evidence>
<comment type="subcellular location">
    <subcellularLocation>
        <location evidence="1">Nucleus</location>
    </subcellularLocation>
</comment>
<sequence length="227" mass="24921">MAPPRQRTAAVQDDSRSEASSTTTKELKAAAAKGRKGANGVVTTSISREVKVTTNITSAPAAQGEQLDNLPRISWSDMPLEFLHSYRHAYKLATPSAFSSEYAHNLLSQGIGLRSPTAIAAQRAQLLKKDSHQTNGSSRASQYHTHSRNGTSSGDRHNRSKNSTSHTGKDALHHIVGQERVSKNQLATAVRKHFNSAGLVEQEAIARFLYKVREEGRGRHFRLKFQP</sequence>
<keyword evidence="6" id="KW-0539">Nucleus</keyword>
<dbReference type="OrthoDB" id="510958at2759"/>
<accession>A0A0U5C0Y8</accession>
<dbReference type="InterPro" id="IPR038291">
    <property type="entry name" value="SAP30_C_sf"/>
</dbReference>
<dbReference type="InterPro" id="IPR024145">
    <property type="entry name" value="His_deAcase_SAP30/SAP30L"/>
</dbReference>
<dbReference type="OMA" id="HEYRYAY"/>
<reference evidence="10" key="1">
    <citation type="journal article" date="2016" name="Genome Announc.">
        <title>Draft genome sequences of fungus Aspergillus calidoustus.</title>
        <authorList>
            <person name="Horn F."/>
            <person name="Linde J."/>
            <person name="Mattern D.J."/>
            <person name="Walther G."/>
            <person name="Guthke R."/>
            <person name="Scherlach K."/>
            <person name="Martin K."/>
            <person name="Brakhage A.A."/>
            <person name="Petzke L."/>
            <person name="Valiante V."/>
        </authorList>
    </citation>
    <scope>NUCLEOTIDE SEQUENCE [LARGE SCALE GENOMIC DNA]</scope>
    <source>
        <strain evidence="10">SF006504</strain>
    </source>
</reference>
<comment type="similarity">
    <text evidence="2">Belongs to the SAP30 family.</text>
</comment>
<protein>
    <recommendedName>
        <fullName evidence="8">Histone deacetylase complex subunit SAP30 Sin3 binding domain-containing protein</fullName>
    </recommendedName>
</protein>
<keyword evidence="10" id="KW-1185">Reference proteome</keyword>
<evidence type="ECO:0000256" key="6">
    <source>
        <dbReference type="ARBA" id="ARBA00023242"/>
    </source>
</evidence>
<dbReference type="Gene3D" id="6.10.160.20">
    <property type="match status" value="1"/>
</dbReference>
<feature type="compositionally biased region" description="Polar residues" evidence="7">
    <location>
        <begin position="133"/>
        <end position="153"/>
    </location>
</feature>
<feature type="domain" description="Histone deacetylase complex subunit SAP30 Sin3 binding" evidence="8">
    <location>
        <begin position="173"/>
        <end position="213"/>
    </location>
</feature>
<keyword evidence="4" id="KW-0805">Transcription regulation</keyword>
<dbReference type="AlphaFoldDB" id="A0A0U5C0Y8"/>
<dbReference type="Pfam" id="PF13867">
    <property type="entry name" value="SAP30_Sin3_bdg"/>
    <property type="match status" value="1"/>
</dbReference>
<gene>
    <name evidence="9" type="ORF">ASPCAL00392</name>
</gene>
<dbReference type="STRING" id="454130.A0A0U5C0Y8"/>
<dbReference type="EMBL" id="CDMC01000001">
    <property type="protein sequence ID" value="CEL00796.1"/>
    <property type="molecule type" value="Genomic_DNA"/>
</dbReference>
<evidence type="ECO:0000313" key="10">
    <source>
        <dbReference type="Proteomes" id="UP000054771"/>
    </source>
</evidence>
<dbReference type="PANTHER" id="PTHR13286">
    <property type="entry name" value="SAP30"/>
    <property type="match status" value="1"/>
</dbReference>
<dbReference type="GO" id="GO:0005634">
    <property type="term" value="C:nucleus"/>
    <property type="evidence" value="ECO:0007669"/>
    <property type="project" value="UniProtKB-SubCell"/>
</dbReference>
<feature type="compositionally biased region" description="Low complexity" evidence="7">
    <location>
        <begin position="19"/>
        <end position="32"/>
    </location>
</feature>
<evidence type="ECO:0000259" key="8">
    <source>
        <dbReference type="Pfam" id="PF13867"/>
    </source>
</evidence>
<evidence type="ECO:0000313" key="9">
    <source>
        <dbReference type="EMBL" id="CEL00796.1"/>
    </source>
</evidence>
<evidence type="ECO:0000256" key="5">
    <source>
        <dbReference type="ARBA" id="ARBA00023163"/>
    </source>
</evidence>
<evidence type="ECO:0000256" key="2">
    <source>
        <dbReference type="ARBA" id="ARBA00006283"/>
    </source>
</evidence>
<dbReference type="Proteomes" id="UP000054771">
    <property type="component" value="Unassembled WGS sequence"/>
</dbReference>
<dbReference type="PANTHER" id="PTHR13286:SF23">
    <property type="entry name" value="HISTONE DEACETYLASE COMPLEX SUBUNIT SAP30 SIN3 BINDING DOMAIN-CONTAINING PROTEIN"/>
    <property type="match status" value="1"/>
</dbReference>
<feature type="region of interest" description="Disordered" evidence="7">
    <location>
        <begin position="1"/>
        <end position="40"/>
    </location>
</feature>
<feature type="region of interest" description="Disordered" evidence="7">
    <location>
        <begin position="126"/>
        <end position="171"/>
    </location>
</feature>
<evidence type="ECO:0000256" key="3">
    <source>
        <dbReference type="ARBA" id="ARBA00022491"/>
    </source>
</evidence>
<name>A0A0U5C0Y8_ASPCI</name>
<dbReference type="InterPro" id="IPR025718">
    <property type="entry name" value="SAP30_Sin3-bd"/>
</dbReference>
<keyword evidence="3" id="KW-0678">Repressor</keyword>
<proteinExistence type="inferred from homology"/>
<keyword evidence="5" id="KW-0804">Transcription</keyword>